<feature type="region of interest" description="Disordered" evidence="8">
    <location>
        <begin position="669"/>
        <end position="690"/>
    </location>
</feature>
<name>A0A8S9ZS09_9BILA</name>
<evidence type="ECO:0000256" key="6">
    <source>
        <dbReference type="ARBA" id="ARBA00023242"/>
    </source>
</evidence>
<dbReference type="InterPro" id="IPR021629">
    <property type="entry name" value="Mediator_Med23"/>
</dbReference>
<feature type="region of interest" description="Disordered" evidence="8">
    <location>
        <begin position="750"/>
        <end position="801"/>
    </location>
</feature>
<reference evidence="9" key="1">
    <citation type="journal article" date="2020" name="Ecol. Evol.">
        <title>Genome structure and content of the rice root-knot nematode (Meloidogyne graminicola).</title>
        <authorList>
            <person name="Phan N.T."/>
            <person name="Danchin E.G.J."/>
            <person name="Klopp C."/>
            <person name="Perfus-Barbeoch L."/>
            <person name="Kozlowski D.K."/>
            <person name="Koutsovoulos G.D."/>
            <person name="Lopez-Roques C."/>
            <person name="Bouchez O."/>
            <person name="Zahm M."/>
            <person name="Besnard G."/>
            <person name="Bellafiore S."/>
        </authorList>
    </citation>
    <scope>NUCLEOTIDE SEQUENCE</scope>
    <source>
        <strain evidence="9">VN-18</strain>
    </source>
</reference>
<dbReference type="Proteomes" id="UP000605970">
    <property type="component" value="Unassembled WGS sequence"/>
</dbReference>
<protein>
    <recommendedName>
        <fullName evidence="3">Mediator of RNA polymerase II transcription subunit 23</fullName>
    </recommendedName>
    <alternativeName>
        <fullName evidence="7">Mediator complex subunit 23</fullName>
    </alternativeName>
</protein>
<dbReference type="Pfam" id="PF11573">
    <property type="entry name" value="Med23"/>
    <property type="match status" value="1"/>
</dbReference>
<gene>
    <name evidence="9" type="ORF">Mgra_00004481</name>
</gene>
<organism evidence="9 10">
    <name type="scientific">Meloidogyne graminicola</name>
    <dbReference type="NCBI Taxonomy" id="189291"/>
    <lineage>
        <taxon>Eukaryota</taxon>
        <taxon>Metazoa</taxon>
        <taxon>Ecdysozoa</taxon>
        <taxon>Nematoda</taxon>
        <taxon>Chromadorea</taxon>
        <taxon>Rhabditida</taxon>
        <taxon>Tylenchina</taxon>
        <taxon>Tylenchomorpha</taxon>
        <taxon>Tylenchoidea</taxon>
        <taxon>Meloidogynidae</taxon>
        <taxon>Meloidogyninae</taxon>
        <taxon>Meloidogyne</taxon>
    </lineage>
</organism>
<accession>A0A8S9ZS09</accession>
<dbReference type="EMBL" id="JABEBT010000034">
    <property type="protein sequence ID" value="KAF7636032.1"/>
    <property type="molecule type" value="Genomic_DNA"/>
</dbReference>
<dbReference type="GO" id="GO:0005667">
    <property type="term" value="C:transcription regulator complex"/>
    <property type="evidence" value="ECO:0007669"/>
    <property type="project" value="TreeGrafter"/>
</dbReference>
<comment type="caution">
    <text evidence="9">The sequence shown here is derived from an EMBL/GenBank/DDBJ whole genome shotgun (WGS) entry which is preliminary data.</text>
</comment>
<evidence type="ECO:0000256" key="2">
    <source>
        <dbReference type="ARBA" id="ARBA00010222"/>
    </source>
</evidence>
<dbReference type="PANTHER" id="PTHR12691">
    <property type="entry name" value="MEDIATOR OF RNA POLYMERASE II TRANSCRIPTION SUBUNIT 23"/>
    <property type="match status" value="1"/>
</dbReference>
<sequence length="801" mass="90741">MVRILNEMIFSHQFLSIDRVLFSIALHPTDDQSSKTLFCILAAILESKFSQFSERLHACYSFAPSHSQTTISNSEEFFVQMVEYYKKYPEYSFSEKYRKYVPQAPPESSKERHNLPIYYGHLAERICPIVDILLQKAIFMDLKPAIMDTLFCHFSPIYRIHPQPMNFLYTTLYSLDGLSQQQQENANNCQSFLNRPIRKFVLEIVLKLEQEEIPQTPHGRTPSISKLLTTEFIQLDHQMPAIKFCRILVDRIVQASTYTHQPPFFVHSDWRFAEFAPAAQALTSAWVELLASRHSAIDIVDALVQLAIRRPISRPQDTLNALGLLLTGLPSSFQSAFLDKVEQSFDWDQISKSDSDPAQLFESLSSEVYLHSESRILSMLALFHSFCQHGGNNSLSIIPDFVVNRLAHKVQNEAQLIYFLRIVVPYLQRIAAKHQHMDEIVAIYKVLGNLTQKVGRLQYEDTICDLLYQFKYMYVGYLLKDKTEETICSFPESMREKLKFLLTHSSVTENQQQQMQQIIQQQQFLQHQSSFGSLLLPPHATSITAVQQQQQQQLFQQQSFDQQQISSSTPALTGMIRRLSRTENEAATIMQQYGAIIPNVTNIQGEQPTNFGNLNGISNIQMLSSQQQQQQQYYSSNTNNFSTNFLPNQMIGNIPNSSFSAVQNTNQGIQQQQQIVPPPPYPQQQQQSNTSMGILPNSAPFPGPIPSSSNGNMNFMIGQGSSNNFGPGISQPFTNSNQIPPNQMMSFATFQQQQQQAQQQHLAAQMSSSHGPIIGGNQQPGGGGNGQPLPQHFPPDGQGGF</sequence>
<evidence type="ECO:0000256" key="8">
    <source>
        <dbReference type="SAM" id="MobiDB-lite"/>
    </source>
</evidence>
<dbReference type="AlphaFoldDB" id="A0A8S9ZS09"/>
<dbReference type="OrthoDB" id="9982951at2759"/>
<dbReference type="GO" id="GO:0006357">
    <property type="term" value="P:regulation of transcription by RNA polymerase II"/>
    <property type="evidence" value="ECO:0007669"/>
    <property type="project" value="TreeGrafter"/>
</dbReference>
<evidence type="ECO:0000256" key="1">
    <source>
        <dbReference type="ARBA" id="ARBA00004123"/>
    </source>
</evidence>
<dbReference type="GO" id="GO:0016592">
    <property type="term" value="C:mediator complex"/>
    <property type="evidence" value="ECO:0007669"/>
    <property type="project" value="TreeGrafter"/>
</dbReference>
<evidence type="ECO:0000313" key="9">
    <source>
        <dbReference type="EMBL" id="KAF7636032.1"/>
    </source>
</evidence>
<feature type="compositionally biased region" description="Low complexity" evidence="8">
    <location>
        <begin position="751"/>
        <end position="777"/>
    </location>
</feature>
<evidence type="ECO:0000256" key="4">
    <source>
        <dbReference type="ARBA" id="ARBA00023015"/>
    </source>
</evidence>
<evidence type="ECO:0000256" key="5">
    <source>
        <dbReference type="ARBA" id="ARBA00023163"/>
    </source>
</evidence>
<keyword evidence="5" id="KW-0804">Transcription</keyword>
<proteinExistence type="inferred from homology"/>
<comment type="similarity">
    <text evidence="2">Belongs to the Mediator complex subunit 23 family.</text>
</comment>
<evidence type="ECO:0000256" key="7">
    <source>
        <dbReference type="ARBA" id="ARBA00031961"/>
    </source>
</evidence>
<dbReference type="PANTHER" id="PTHR12691:SF10">
    <property type="entry name" value="MEDIATOR OF RNA POLYMERASE II TRANSCRIPTION SUBUNIT 23"/>
    <property type="match status" value="1"/>
</dbReference>
<dbReference type="GO" id="GO:0010628">
    <property type="term" value="P:positive regulation of gene expression"/>
    <property type="evidence" value="ECO:0007669"/>
    <property type="project" value="TreeGrafter"/>
</dbReference>
<keyword evidence="10" id="KW-1185">Reference proteome</keyword>
<comment type="subcellular location">
    <subcellularLocation>
        <location evidence="1">Nucleus</location>
    </subcellularLocation>
</comment>
<keyword evidence="4" id="KW-0805">Transcription regulation</keyword>
<evidence type="ECO:0000313" key="10">
    <source>
        <dbReference type="Proteomes" id="UP000605970"/>
    </source>
</evidence>
<evidence type="ECO:0000256" key="3">
    <source>
        <dbReference type="ARBA" id="ARBA00019696"/>
    </source>
</evidence>
<keyword evidence="6" id="KW-0539">Nucleus</keyword>